<reference evidence="5 6" key="1">
    <citation type="submission" date="2019-12" db="EMBL/GenBank/DDBJ databases">
        <title>The draft genomic sequence of strain Chitinophaga oryziterrae JCM 16595.</title>
        <authorList>
            <person name="Zhang X."/>
        </authorList>
    </citation>
    <scope>NUCLEOTIDE SEQUENCE [LARGE SCALE GENOMIC DNA]</scope>
    <source>
        <strain evidence="5 6">JCM 16595</strain>
    </source>
</reference>
<organism evidence="5 6">
    <name type="scientific">Chitinophaga oryziterrae</name>
    <dbReference type="NCBI Taxonomy" id="1031224"/>
    <lineage>
        <taxon>Bacteria</taxon>
        <taxon>Pseudomonadati</taxon>
        <taxon>Bacteroidota</taxon>
        <taxon>Chitinophagia</taxon>
        <taxon>Chitinophagales</taxon>
        <taxon>Chitinophagaceae</taxon>
        <taxon>Chitinophaga</taxon>
    </lineage>
</organism>
<dbReference type="NCBIfam" id="TIGR01733">
    <property type="entry name" value="AA-adenyl-dom"/>
    <property type="match status" value="1"/>
</dbReference>
<dbReference type="Gene3D" id="2.30.38.10">
    <property type="entry name" value="Luciferase, Domain 3"/>
    <property type="match status" value="1"/>
</dbReference>
<dbReference type="Pfam" id="PF00550">
    <property type="entry name" value="PP-binding"/>
    <property type="match status" value="1"/>
</dbReference>
<dbReference type="Gene3D" id="1.10.1200.10">
    <property type="entry name" value="ACP-like"/>
    <property type="match status" value="1"/>
</dbReference>
<dbReference type="Pfam" id="PF13193">
    <property type="entry name" value="AMP-binding_C"/>
    <property type="match status" value="1"/>
</dbReference>
<dbReference type="InterPro" id="IPR009081">
    <property type="entry name" value="PP-bd_ACP"/>
</dbReference>
<dbReference type="GO" id="GO:0003824">
    <property type="term" value="F:catalytic activity"/>
    <property type="evidence" value="ECO:0007669"/>
    <property type="project" value="InterPro"/>
</dbReference>
<dbReference type="Pfam" id="PF00501">
    <property type="entry name" value="AMP-binding"/>
    <property type="match status" value="1"/>
</dbReference>
<dbReference type="Pfam" id="PF00668">
    <property type="entry name" value="Condensation"/>
    <property type="match status" value="1"/>
</dbReference>
<dbReference type="InterPro" id="IPR001242">
    <property type="entry name" value="Condensation_dom"/>
</dbReference>
<evidence type="ECO:0000256" key="2">
    <source>
        <dbReference type="ARBA" id="ARBA00022450"/>
    </source>
</evidence>
<keyword evidence="3" id="KW-0597">Phosphoprotein</keyword>
<dbReference type="Proteomes" id="UP000468388">
    <property type="component" value="Unassembled WGS sequence"/>
</dbReference>
<evidence type="ECO:0000313" key="6">
    <source>
        <dbReference type="Proteomes" id="UP000468388"/>
    </source>
</evidence>
<dbReference type="PROSITE" id="PS50075">
    <property type="entry name" value="CARRIER"/>
    <property type="match status" value="1"/>
</dbReference>
<keyword evidence="2" id="KW-0596">Phosphopantetheine</keyword>
<dbReference type="SUPFAM" id="SSF47336">
    <property type="entry name" value="ACP-like"/>
    <property type="match status" value="1"/>
</dbReference>
<dbReference type="Gene3D" id="3.30.300.30">
    <property type="match status" value="1"/>
</dbReference>
<dbReference type="FunFam" id="3.40.50.980:FF:000001">
    <property type="entry name" value="Non-ribosomal peptide synthetase"/>
    <property type="match status" value="1"/>
</dbReference>
<gene>
    <name evidence="5" type="ORF">GO495_31720</name>
</gene>
<protein>
    <submittedName>
        <fullName evidence="5">Amino acid adenylation domain-containing protein</fullName>
    </submittedName>
</protein>
<dbReference type="InterPro" id="IPR020845">
    <property type="entry name" value="AMP-binding_CS"/>
</dbReference>
<dbReference type="PROSITE" id="PS00455">
    <property type="entry name" value="AMP_BINDING"/>
    <property type="match status" value="1"/>
</dbReference>
<evidence type="ECO:0000256" key="3">
    <source>
        <dbReference type="ARBA" id="ARBA00022553"/>
    </source>
</evidence>
<dbReference type="Gene3D" id="3.40.50.980">
    <property type="match status" value="2"/>
</dbReference>
<feature type="domain" description="Carrier" evidence="4">
    <location>
        <begin position="681"/>
        <end position="756"/>
    </location>
</feature>
<proteinExistence type="predicted"/>
<dbReference type="CDD" id="cd05930">
    <property type="entry name" value="A_NRPS"/>
    <property type="match status" value="1"/>
</dbReference>
<comment type="cofactor">
    <cofactor evidence="1">
        <name>pantetheine 4'-phosphate</name>
        <dbReference type="ChEBI" id="CHEBI:47942"/>
    </cofactor>
</comment>
<dbReference type="AlphaFoldDB" id="A0A6N8JJ01"/>
<feature type="non-terminal residue" evidence="5">
    <location>
        <position position="1"/>
    </location>
</feature>
<evidence type="ECO:0000256" key="1">
    <source>
        <dbReference type="ARBA" id="ARBA00001957"/>
    </source>
</evidence>
<dbReference type="FunFam" id="1.10.1200.10:FF:000005">
    <property type="entry name" value="Nonribosomal peptide synthetase 1"/>
    <property type="match status" value="1"/>
</dbReference>
<dbReference type="GO" id="GO:0043041">
    <property type="term" value="P:amino acid activation for nonribosomal peptide biosynthetic process"/>
    <property type="evidence" value="ECO:0007669"/>
    <property type="project" value="TreeGrafter"/>
</dbReference>
<comment type="caution">
    <text evidence="5">The sequence shown here is derived from an EMBL/GenBank/DDBJ whole genome shotgun (WGS) entry which is preliminary data.</text>
</comment>
<evidence type="ECO:0000313" key="5">
    <source>
        <dbReference type="EMBL" id="MVT45200.1"/>
    </source>
</evidence>
<dbReference type="SUPFAM" id="SSF56801">
    <property type="entry name" value="Acetyl-CoA synthetase-like"/>
    <property type="match status" value="1"/>
</dbReference>
<dbReference type="PANTHER" id="PTHR45527:SF1">
    <property type="entry name" value="FATTY ACID SYNTHASE"/>
    <property type="match status" value="1"/>
</dbReference>
<dbReference type="RefSeq" id="WP_157303986.1">
    <property type="nucleotide sequence ID" value="NZ_WRXO01000018.1"/>
</dbReference>
<dbReference type="EMBL" id="WRXO01000018">
    <property type="protein sequence ID" value="MVT45200.1"/>
    <property type="molecule type" value="Genomic_DNA"/>
</dbReference>
<dbReference type="GO" id="GO:0005737">
    <property type="term" value="C:cytoplasm"/>
    <property type="evidence" value="ECO:0007669"/>
    <property type="project" value="TreeGrafter"/>
</dbReference>
<accession>A0A6N8JJ01</accession>
<evidence type="ECO:0000259" key="4">
    <source>
        <dbReference type="PROSITE" id="PS50075"/>
    </source>
</evidence>
<dbReference type="InterPro" id="IPR000873">
    <property type="entry name" value="AMP-dep_synth/lig_dom"/>
</dbReference>
<dbReference type="Gene3D" id="3.30.559.30">
    <property type="entry name" value="Nonribosomal peptide synthetase, condensation domain"/>
    <property type="match status" value="1"/>
</dbReference>
<dbReference type="InterPro" id="IPR036736">
    <property type="entry name" value="ACP-like_sf"/>
</dbReference>
<dbReference type="InterPro" id="IPR045851">
    <property type="entry name" value="AMP-bd_C_sf"/>
</dbReference>
<dbReference type="PANTHER" id="PTHR45527">
    <property type="entry name" value="NONRIBOSOMAL PEPTIDE SYNTHETASE"/>
    <property type="match status" value="1"/>
</dbReference>
<dbReference type="InterPro" id="IPR010071">
    <property type="entry name" value="AA_adenyl_dom"/>
</dbReference>
<keyword evidence="6" id="KW-1185">Reference proteome</keyword>
<name>A0A6N8JJ01_9BACT</name>
<dbReference type="GO" id="GO:0031177">
    <property type="term" value="F:phosphopantetheine binding"/>
    <property type="evidence" value="ECO:0007669"/>
    <property type="project" value="TreeGrafter"/>
</dbReference>
<dbReference type="GO" id="GO:0044550">
    <property type="term" value="P:secondary metabolite biosynthetic process"/>
    <property type="evidence" value="ECO:0007669"/>
    <property type="project" value="TreeGrafter"/>
</dbReference>
<sequence>QGLQQEQIRSRKYQYASLSDIQRWTELPGDLFDSILVFENFPVAKVLESDEWLLKVDNVIMNEDTNYPLNIIIFTGDRLEVQFKYNASLLDETTLLQISEHFRHVLLQIIDSNVSTVKEISLLTTREEHTLLHSFNDTNRRYLPDTTIKSIFEARVEISPEATAIIFRDKRYSYREINERANQIAHYLLKSGVGKETLVPVLLDRSVEVIIALLGILKAGAAYIPLDAGYPQERINYILQNSGAGVMITDKKHSEIVSAPGMKNMICLDGQNNIREQALTNTDLSPDKDQLICVLFTSGSSGKPKGVELVNDSILNRFYWMWESYPFESHETCVLKTSFSFGDHIWEIFGPLLQGIPSLLLAGEELFDLDIFMQQLTMHKITRIILVPSLLHAVLGKVAADETDLSQLKYWTCSGEALTSNLTDVFRILLPSARLINIYGSTEVTADVTYYDFSIEQPDMLAEGGKHPVKFVNGKLDMSEAGDYKNVPIGRPVANARIYVLDKQHRLCPVGVQGEIFVGGIPVARGYLNHPELMESKFIRDPFNDNGSFMYSTGDLGRWSPDGILAYLGRIDHQVKIRGNRMELGEIENTLNGSPDVKQSVVVIHAGKNKDKLLVAYVVPEGEFKKQEIVQYLKRYLPDYMLPSMIIGIEKIPLMISGKIDRKQLEALPLSSLLPENTYEPPGNETEAILCEIWEELLEVKRVGVYDNFFELGGHSLLAMRMVAYIRKRLEISVPMNILFHLNNINDLSKYITLKFPEKNENEDQQEYELINL</sequence>
<dbReference type="InterPro" id="IPR025110">
    <property type="entry name" value="AMP-bd_C"/>
</dbReference>
<dbReference type="SUPFAM" id="SSF52777">
    <property type="entry name" value="CoA-dependent acyltransferases"/>
    <property type="match status" value="1"/>
</dbReference>
<dbReference type="OrthoDB" id="4317020at2"/>